<feature type="chain" id="PRO_5047252838" description="Thiol:disulfide interchange protein" evidence="8">
    <location>
        <begin position="21"/>
        <end position="210"/>
    </location>
</feature>
<evidence type="ECO:0000256" key="1">
    <source>
        <dbReference type="ARBA" id="ARBA00004418"/>
    </source>
</evidence>
<evidence type="ECO:0000256" key="7">
    <source>
        <dbReference type="PIRNR" id="PIRNR001488"/>
    </source>
</evidence>
<dbReference type="PIRSF" id="PIRSF001488">
    <property type="entry name" value="Tdi_protein"/>
    <property type="match status" value="1"/>
</dbReference>
<reference evidence="10 11" key="1">
    <citation type="journal article" date="2021" name="Sci. Rep.">
        <title>Genome analysis of a halophilic bacterium Halomonas malpeensis YU-PRIM-29(T) reveals its exopolysaccharide and pigment producing capabilities.</title>
        <authorList>
            <person name="Athmika"/>
            <person name="Ghate S.D."/>
            <person name="Arun A.B."/>
            <person name="Rao S.S."/>
            <person name="Kumar S.T.A."/>
            <person name="Kandiyil M.K."/>
            <person name="Saptami K."/>
            <person name="Rekha P.D."/>
        </authorList>
    </citation>
    <scope>NUCLEOTIDE SEQUENCE [LARGE SCALE GENOMIC DNA]</scope>
    <source>
        <strain evidence="11">prim 29</strain>
    </source>
</reference>
<evidence type="ECO:0000256" key="8">
    <source>
        <dbReference type="SAM" id="SignalP"/>
    </source>
</evidence>
<dbReference type="PROSITE" id="PS00194">
    <property type="entry name" value="THIOREDOXIN_1"/>
    <property type="match status" value="1"/>
</dbReference>
<dbReference type="PANTHER" id="PTHR35891:SF2">
    <property type="entry name" value="THIOL:DISULFIDE INTERCHANGE PROTEIN DSBA"/>
    <property type="match status" value="1"/>
</dbReference>
<evidence type="ECO:0000313" key="10">
    <source>
        <dbReference type="EMBL" id="MCB8889366.1"/>
    </source>
</evidence>
<evidence type="ECO:0000256" key="2">
    <source>
        <dbReference type="ARBA" id="ARBA00005791"/>
    </source>
</evidence>
<keyword evidence="4 7" id="KW-0574">Periplasm</keyword>
<keyword evidence="11" id="KW-1185">Reference proteome</keyword>
<evidence type="ECO:0000256" key="4">
    <source>
        <dbReference type="ARBA" id="ARBA00022764"/>
    </source>
</evidence>
<dbReference type="Proteomes" id="UP001319882">
    <property type="component" value="Unassembled WGS sequence"/>
</dbReference>
<evidence type="ECO:0000256" key="6">
    <source>
        <dbReference type="ARBA" id="ARBA00023284"/>
    </source>
</evidence>
<dbReference type="PROSITE" id="PS51352">
    <property type="entry name" value="THIOREDOXIN_2"/>
    <property type="match status" value="1"/>
</dbReference>
<dbReference type="InterPro" id="IPR001853">
    <property type="entry name" value="DSBA-like_thioredoxin_dom"/>
</dbReference>
<dbReference type="Gene3D" id="3.40.30.10">
    <property type="entry name" value="Glutaredoxin"/>
    <property type="match status" value="1"/>
</dbReference>
<evidence type="ECO:0000256" key="3">
    <source>
        <dbReference type="ARBA" id="ARBA00022729"/>
    </source>
</evidence>
<dbReference type="PANTHER" id="PTHR35891">
    <property type="entry name" value="THIOL:DISULFIDE INTERCHANGE PROTEIN DSBA"/>
    <property type="match status" value="1"/>
</dbReference>
<comment type="caution">
    <text evidence="10">The sequence shown here is derived from an EMBL/GenBank/DDBJ whole genome shotgun (WGS) entry which is preliminary data.</text>
</comment>
<organism evidence="10 11">
    <name type="scientific">Vreelandella malpeensis</name>
    <dbReference type="NCBI Taxonomy" id="1172368"/>
    <lineage>
        <taxon>Bacteria</taxon>
        <taxon>Pseudomonadati</taxon>
        <taxon>Pseudomonadota</taxon>
        <taxon>Gammaproteobacteria</taxon>
        <taxon>Oceanospirillales</taxon>
        <taxon>Halomonadaceae</taxon>
        <taxon>Vreelandella</taxon>
    </lineage>
</organism>
<comment type="subcellular location">
    <subcellularLocation>
        <location evidence="1 7">Periplasm</location>
    </subcellularLocation>
</comment>
<evidence type="ECO:0000256" key="5">
    <source>
        <dbReference type="ARBA" id="ARBA00023157"/>
    </source>
</evidence>
<keyword evidence="3 8" id="KW-0732">Signal</keyword>
<protein>
    <recommendedName>
        <fullName evidence="7">Thiol:disulfide interchange protein</fullName>
    </recommendedName>
</protein>
<dbReference type="InterPro" id="IPR017937">
    <property type="entry name" value="Thioredoxin_CS"/>
</dbReference>
<accession>A0ABS8DSV9</accession>
<dbReference type="InterPro" id="IPR023205">
    <property type="entry name" value="DsbA/DsbL"/>
</dbReference>
<comment type="similarity">
    <text evidence="2">Belongs to the thioredoxin family. DsbA subfamily.</text>
</comment>
<dbReference type="InterPro" id="IPR050824">
    <property type="entry name" value="Thiol_disulfide_DsbA"/>
</dbReference>
<evidence type="ECO:0000259" key="9">
    <source>
        <dbReference type="PROSITE" id="PS51352"/>
    </source>
</evidence>
<dbReference type="Pfam" id="PF01323">
    <property type="entry name" value="DSBA"/>
    <property type="match status" value="1"/>
</dbReference>
<keyword evidence="5 7" id="KW-1015">Disulfide bond</keyword>
<evidence type="ECO:0000313" key="11">
    <source>
        <dbReference type="Proteomes" id="UP001319882"/>
    </source>
</evidence>
<keyword evidence="6" id="KW-0676">Redox-active center</keyword>
<name>A0ABS8DSV9_9GAMM</name>
<dbReference type="InterPro" id="IPR013766">
    <property type="entry name" value="Thioredoxin_domain"/>
</dbReference>
<proteinExistence type="inferred from homology"/>
<dbReference type="InterPro" id="IPR036249">
    <property type="entry name" value="Thioredoxin-like_sf"/>
</dbReference>
<dbReference type="CDD" id="cd03019">
    <property type="entry name" value="DsbA_DsbA"/>
    <property type="match status" value="1"/>
</dbReference>
<dbReference type="SUPFAM" id="SSF52833">
    <property type="entry name" value="Thioredoxin-like"/>
    <property type="match status" value="1"/>
</dbReference>
<gene>
    <name evidence="10" type="ORF">GEV37_09605</name>
</gene>
<dbReference type="RefSeq" id="WP_227390023.1">
    <property type="nucleotide sequence ID" value="NZ_JBHSCJ010000004.1"/>
</dbReference>
<dbReference type="EMBL" id="WHVL01000003">
    <property type="protein sequence ID" value="MCB8889366.1"/>
    <property type="molecule type" value="Genomic_DNA"/>
</dbReference>
<feature type="domain" description="Thioredoxin" evidence="9">
    <location>
        <begin position="8"/>
        <end position="152"/>
    </location>
</feature>
<sequence>MLKVFVAALAGLTLSAAASAQTVVEGQDYTLLETPVATVADDDHIEVTEVFWFGCPHCYALQDTVDEWYETLDDDVEVVKMPATMGGNWNTHATAFYAAQSLGIEEELHKDFFDAIHQDGQRLTDEDDIAAFFANYGVSEDDAKKALNSFPVRSETNKANSRMRAMRLMGVPALVVDGRYVITPSTAGGLENMPVIAEALIEQVRSERDE</sequence>
<feature type="signal peptide" evidence="8">
    <location>
        <begin position="1"/>
        <end position="20"/>
    </location>
</feature>